<organism evidence="12">
    <name type="scientific">Eisenia andrei</name>
    <dbReference type="NCBI Taxonomy" id="168636"/>
    <lineage>
        <taxon>Eukaryota</taxon>
        <taxon>Metazoa</taxon>
        <taxon>Spiralia</taxon>
        <taxon>Lophotrochozoa</taxon>
        <taxon>Annelida</taxon>
        <taxon>Clitellata</taxon>
        <taxon>Oligochaeta</taxon>
        <taxon>Crassiclitellata</taxon>
        <taxon>Lumbricina</taxon>
        <taxon>Lumbricidae</taxon>
        <taxon>Lumbricinae</taxon>
        <taxon>Eisenia</taxon>
    </lineage>
</organism>
<proteinExistence type="evidence at transcript level"/>
<dbReference type="InterPro" id="IPR017853">
    <property type="entry name" value="GH"/>
</dbReference>
<dbReference type="SMART" id="SM00636">
    <property type="entry name" value="Glyco_18"/>
    <property type="match status" value="1"/>
</dbReference>
<dbReference type="InterPro" id="IPR050314">
    <property type="entry name" value="Glycosyl_Hydrlase_18"/>
</dbReference>
<feature type="domain" description="Chitin-binding type-2" evidence="10">
    <location>
        <begin position="437"/>
        <end position="501"/>
    </location>
</feature>
<evidence type="ECO:0000256" key="4">
    <source>
        <dbReference type="ARBA" id="ARBA00022801"/>
    </source>
</evidence>
<dbReference type="GO" id="GO:0008061">
    <property type="term" value="F:chitin binding"/>
    <property type="evidence" value="ECO:0007669"/>
    <property type="project" value="UniProtKB-KW"/>
</dbReference>
<keyword evidence="5" id="KW-1015">Disulfide bond</keyword>
<reference evidence="12" key="1">
    <citation type="submission" date="2021-07" db="EMBL/GenBank/DDBJ databases">
        <authorList>
            <person name="Yoon Y.B."/>
            <person name="Park B.J."/>
            <person name="Cho S.J."/>
            <person name="Park S.C."/>
        </authorList>
    </citation>
    <scope>NUCLEOTIDE SEQUENCE</scope>
</reference>
<feature type="domain" description="GH18" evidence="11">
    <location>
        <begin position="20"/>
        <end position="394"/>
    </location>
</feature>
<dbReference type="InterPro" id="IPR029070">
    <property type="entry name" value="Chitinase_insertion_sf"/>
</dbReference>
<accession>A0A8K1IBZ1</accession>
<dbReference type="GO" id="GO:0005975">
    <property type="term" value="P:carbohydrate metabolic process"/>
    <property type="evidence" value="ECO:0007669"/>
    <property type="project" value="InterPro"/>
</dbReference>
<evidence type="ECO:0000256" key="2">
    <source>
        <dbReference type="ARBA" id="ARBA00022669"/>
    </source>
</evidence>
<feature type="signal peptide" evidence="9">
    <location>
        <begin position="1"/>
        <end position="18"/>
    </location>
</feature>
<dbReference type="InterPro" id="IPR036508">
    <property type="entry name" value="Chitin-bd_dom_sf"/>
</dbReference>
<evidence type="ECO:0000259" key="11">
    <source>
        <dbReference type="PROSITE" id="PS51910"/>
    </source>
</evidence>
<dbReference type="CDD" id="cd02872">
    <property type="entry name" value="GH18_chitolectin_chitotriosidase"/>
    <property type="match status" value="1"/>
</dbReference>
<dbReference type="AlphaFoldDB" id="A0A8K1IBZ1"/>
<dbReference type="SUPFAM" id="SSF51445">
    <property type="entry name" value="(Trans)glycosidases"/>
    <property type="match status" value="1"/>
</dbReference>
<dbReference type="Gene3D" id="2.170.140.10">
    <property type="entry name" value="Chitin binding domain"/>
    <property type="match status" value="1"/>
</dbReference>
<evidence type="ECO:0000256" key="7">
    <source>
        <dbReference type="RuleBase" id="RU000489"/>
    </source>
</evidence>
<evidence type="ECO:0000256" key="1">
    <source>
        <dbReference type="ARBA" id="ARBA00009121"/>
    </source>
</evidence>
<keyword evidence="6 7" id="KW-0326">Glycosidase</keyword>
<evidence type="ECO:0000256" key="9">
    <source>
        <dbReference type="SAM" id="SignalP"/>
    </source>
</evidence>
<dbReference type="Gene3D" id="3.20.20.80">
    <property type="entry name" value="Glycosidases"/>
    <property type="match status" value="1"/>
</dbReference>
<dbReference type="FunFam" id="3.10.50.10:FF:000001">
    <property type="entry name" value="Chitinase 3-like 1"/>
    <property type="match status" value="1"/>
</dbReference>
<dbReference type="Pfam" id="PF01607">
    <property type="entry name" value="CBM_14"/>
    <property type="match status" value="1"/>
</dbReference>
<dbReference type="GO" id="GO:0006032">
    <property type="term" value="P:chitin catabolic process"/>
    <property type="evidence" value="ECO:0007669"/>
    <property type="project" value="TreeGrafter"/>
</dbReference>
<name>A0A8K1IBZ1_9ANNE</name>
<evidence type="ECO:0000256" key="6">
    <source>
        <dbReference type="ARBA" id="ARBA00023295"/>
    </source>
</evidence>
<dbReference type="InterPro" id="IPR002557">
    <property type="entry name" value="Chitin-bd_dom"/>
</dbReference>
<dbReference type="InterPro" id="IPR011583">
    <property type="entry name" value="Chitinase_II/V-like_cat"/>
</dbReference>
<dbReference type="Pfam" id="PF00704">
    <property type="entry name" value="Glyco_hydro_18"/>
    <property type="match status" value="1"/>
</dbReference>
<evidence type="ECO:0000256" key="5">
    <source>
        <dbReference type="ARBA" id="ARBA00023157"/>
    </source>
</evidence>
<dbReference type="GO" id="GO:0005576">
    <property type="term" value="C:extracellular region"/>
    <property type="evidence" value="ECO:0007669"/>
    <property type="project" value="InterPro"/>
</dbReference>
<dbReference type="PROSITE" id="PS01095">
    <property type="entry name" value="GH18_1"/>
    <property type="match status" value="1"/>
</dbReference>
<evidence type="ECO:0000259" key="10">
    <source>
        <dbReference type="PROSITE" id="PS50940"/>
    </source>
</evidence>
<comment type="similarity">
    <text evidence="1">Belongs to the glycosyl hydrolase 18 family. Chitinase class II subfamily.</text>
</comment>
<feature type="chain" id="PRO_5035420227" evidence="9">
    <location>
        <begin position="19"/>
        <end position="502"/>
    </location>
</feature>
<dbReference type="PROSITE" id="PS50940">
    <property type="entry name" value="CHIT_BIND_II"/>
    <property type="match status" value="1"/>
</dbReference>
<dbReference type="PANTHER" id="PTHR11177:SF317">
    <property type="entry name" value="CHITINASE 12-RELATED"/>
    <property type="match status" value="1"/>
</dbReference>
<feature type="compositionally biased region" description="Low complexity" evidence="8">
    <location>
        <begin position="399"/>
        <end position="436"/>
    </location>
</feature>
<protein>
    <submittedName>
        <fullName evidence="12">Chitinase</fullName>
        <ecNumber evidence="12">3.2.1.14</ecNumber>
    </submittedName>
</protein>
<dbReference type="GO" id="GO:0008843">
    <property type="term" value="F:endochitinase activity"/>
    <property type="evidence" value="ECO:0007669"/>
    <property type="project" value="UniProtKB-EC"/>
</dbReference>
<evidence type="ECO:0000256" key="3">
    <source>
        <dbReference type="ARBA" id="ARBA00022729"/>
    </source>
</evidence>
<keyword evidence="2" id="KW-0147">Chitin-binding</keyword>
<sequence length="502" mass="55550">MLLTLICVGFSTILFVQADYKRVCYYTNWSQYRPGNARFLPEDIDPTLCSHLVYAFATMDGNRLKPFEWNDDNTEWSKGLYERFNNLKQSSSVKTMLAVGGWNFGTDRMTAMLKTAESRREFAATSIDFLRKRNFDGLDLDFEYPGSRGSPPEDKYLFTSLIKELRGAFNAEGASSGRPVLLLTAAVAAGKDNIDRGYEVREIAKYVDYIGLMSYDFNGAWDSVTGLNAPLYSARGVSQQQAQRTVEWAATYWVSLGTPKEKLVIGMATYGRGFTLADSSNRSLGANAVGPNTAGKYTREAGFLSYYEICPLIADGSATRVWSEEQLVPYLYKGDQWIGYDDKTSLAMKVLWLKSMGFGGWMVWTVDLDDFNGLFCNEGRYPLLRVLNAALFGGVGPSSPLPGSKSPSNVSPTTTRPTTTTNATTTSTPVVTTRPAGNPCATPDAGVSIYPFPDDCTKFVQCSNGMMYVMPCPSSLLFDPNLNVCNWPRALSPERQQQCFIA</sequence>
<evidence type="ECO:0000256" key="8">
    <source>
        <dbReference type="SAM" id="MobiDB-lite"/>
    </source>
</evidence>
<keyword evidence="3 9" id="KW-0732">Signal</keyword>
<dbReference type="SUPFAM" id="SSF57625">
    <property type="entry name" value="Invertebrate chitin-binding proteins"/>
    <property type="match status" value="1"/>
</dbReference>
<dbReference type="SUPFAM" id="SSF54556">
    <property type="entry name" value="Chitinase insertion domain"/>
    <property type="match status" value="1"/>
</dbReference>
<dbReference type="InterPro" id="IPR001223">
    <property type="entry name" value="Glyco_hydro18_cat"/>
</dbReference>
<keyword evidence="4 7" id="KW-0378">Hydrolase</keyword>
<dbReference type="EMBL" id="MZ615706">
    <property type="protein sequence ID" value="UBY12663.1"/>
    <property type="molecule type" value="mRNA"/>
</dbReference>
<feature type="region of interest" description="Disordered" evidence="8">
    <location>
        <begin position="399"/>
        <end position="437"/>
    </location>
</feature>
<evidence type="ECO:0000313" key="12">
    <source>
        <dbReference type="EMBL" id="UBY12663.1"/>
    </source>
</evidence>
<dbReference type="PROSITE" id="PS51910">
    <property type="entry name" value="GH18_2"/>
    <property type="match status" value="1"/>
</dbReference>
<dbReference type="SMART" id="SM00494">
    <property type="entry name" value="ChtBD2"/>
    <property type="match status" value="1"/>
</dbReference>
<dbReference type="PANTHER" id="PTHR11177">
    <property type="entry name" value="CHITINASE"/>
    <property type="match status" value="1"/>
</dbReference>
<dbReference type="EC" id="3.2.1.14" evidence="12"/>
<dbReference type="Gene3D" id="3.10.50.10">
    <property type="match status" value="1"/>
</dbReference>
<dbReference type="FunFam" id="3.20.20.80:FF:000007">
    <property type="entry name" value="Acidic mammalian chitinase"/>
    <property type="match status" value="1"/>
</dbReference>
<dbReference type="InterPro" id="IPR001579">
    <property type="entry name" value="Glyco_hydro_18_chit_AS"/>
</dbReference>